<dbReference type="PANTHER" id="PTHR12697:SF5">
    <property type="entry name" value="DEOXYHYPUSINE HYDROXYLASE"/>
    <property type="match status" value="1"/>
</dbReference>
<dbReference type="SUPFAM" id="SSF48371">
    <property type="entry name" value="ARM repeat"/>
    <property type="match status" value="1"/>
</dbReference>
<dbReference type="Pfam" id="PF13646">
    <property type="entry name" value="HEAT_2"/>
    <property type="match status" value="2"/>
</dbReference>
<dbReference type="PANTHER" id="PTHR12697">
    <property type="entry name" value="PBS LYASE HEAT-LIKE PROTEIN"/>
    <property type="match status" value="1"/>
</dbReference>
<name>A0A939JIT6_9ACTN</name>
<dbReference type="SMART" id="SM00567">
    <property type="entry name" value="EZ_HEAT"/>
    <property type="match status" value="9"/>
</dbReference>
<keyword evidence="3" id="KW-1185">Reference proteome</keyword>
<reference evidence="2" key="1">
    <citation type="submission" date="2021-03" db="EMBL/GenBank/DDBJ databases">
        <title>Streptomyces poriferae sp. nov., a novel marine sponge-derived Actinobacteria species with anti-MRSA activity.</title>
        <authorList>
            <person name="Sandoval-Powers M."/>
            <person name="Kralova S."/>
            <person name="Nguyen G.-S."/>
            <person name="Fawwal D."/>
            <person name="Degnes K."/>
            <person name="Klinkenberg G."/>
            <person name="Sletta H."/>
            <person name="Wentzel A."/>
            <person name="Liles M.R."/>
        </authorList>
    </citation>
    <scope>NUCLEOTIDE SEQUENCE</scope>
    <source>
        <strain evidence="2">DSM 41794</strain>
    </source>
</reference>
<dbReference type="GO" id="GO:0016491">
    <property type="term" value="F:oxidoreductase activity"/>
    <property type="evidence" value="ECO:0007669"/>
    <property type="project" value="TreeGrafter"/>
</dbReference>
<evidence type="ECO:0000313" key="3">
    <source>
        <dbReference type="Proteomes" id="UP000664167"/>
    </source>
</evidence>
<evidence type="ECO:0000256" key="1">
    <source>
        <dbReference type="SAM" id="MobiDB-lite"/>
    </source>
</evidence>
<dbReference type="Proteomes" id="UP000664167">
    <property type="component" value="Unassembled WGS sequence"/>
</dbReference>
<dbReference type="InterPro" id="IPR011989">
    <property type="entry name" value="ARM-like"/>
</dbReference>
<evidence type="ECO:0000313" key="2">
    <source>
        <dbReference type="EMBL" id="MBO0512914.1"/>
    </source>
</evidence>
<dbReference type="RefSeq" id="WP_206962344.1">
    <property type="nucleotide sequence ID" value="NZ_BAAAJJ010000006.1"/>
</dbReference>
<gene>
    <name evidence="2" type="ORF">J0695_14005</name>
</gene>
<dbReference type="EMBL" id="JAFLRJ010000126">
    <property type="protein sequence ID" value="MBO0512914.1"/>
    <property type="molecule type" value="Genomic_DNA"/>
</dbReference>
<dbReference type="InterPro" id="IPR004155">
    <property type="entry name" value="PBS_lyase_HEAT"/>
</dbReference>
<protein>
    <submittedName>
        <fullName evidence="2">HEAT repeat domain-containing protein</fullName>
    </submittedName>
</protein>
<feature type="region of interest" description="Disordered" evidence="1">
    <location>
        <begin position="1042"/>
        <end position="1061"/>
    </location>
</feature>
<dbReference type="Gene3D" id="1.25.10.10">
    <property type="entry name" value="Leucine-rich Repeat Variant"/>
    <property type="match status" value="2"/>
</dbReference>
<sequence length="1435" mass="153925">MTTPVDEAFESAAGRADVAWLAARVDAQMCAPAVLGRLVRHEDPRVRHLGIVLLGERVDSVTEEPQLAELAALLPDSPEGTPEASLLLAALYERLWYSRQWPDRRAVDRLPARVRIAWLRAELVNQPESLRAEPAGELLYQAVREMSIARTPRPGPLVAGLVDSGDAVLEGAGLRLAREGLHAGVLAPSFVREQLVRLLGSVGAEVVGGALRELGEPWAALEPLPVGVFSRFLDAGATGDAALTAAARHGHRGLLRHVVESAEQPPGLRRRAMELLGELAERDEIGALIGIAGTDPLLLGGPLVRCLRGLHRRGHFAGSGEVAGVVELALADHSVPAREVATVLFTCREELLRVLLDVPVDDPGWPRRLDLLVALEAQGTHGLPVGEAITRLLPLVVSPGPFLCAIRELRYAAAEDAVLALLPSVPSAALGALEAVGGERTVAVLRDGLGLGPGLGLVAPYFRAVRDRALELLWHLTRDPADRRDLLARLDPVGLPARIASGLGGPDEVELALLSSHLDAGEPVASLCRLAAHGGAATLPVLADLLLRVVAELAVTEDSGSEPAVSQEVLDALRALGLRLHERGRIRPVCLLDAVDGREAGDALVASMVLDLLDRSGLSADEQSILLELLLRAPSARIRPRVHRLLRHRDPQVRKHVIRLLAADASGDGAEALSATLIPLTAAPDIQTVRQALLALGQVRARWASAAIAACLGHPNMNIKKTAAGALVLAGAPAAVPDLLFWLGRHDNPGFRRSLVDALRAVLGEAYAATLRAAMERSGDERTRRLLSEGLETTRRAPVHGGEDRDIRRLVDGGWNPLLADRIAERPQLPSTKRLQELRPLLAEWLRLAETGPGLRDRVVRLVLRLCPAPWTDGELAAFARSVRVLLDALAGAAPGGEVRDGREVREVRDGIVAVLEEVAPVLSVVERAVVADAVRAGGALSLTLLRRCGAVLVRADLDRALAVARRGADPWPAEAAVLRDAFDIRPTEAKAEAEAPRSREQLAALAGEYSAAGPEARTDLLDRMESLQPLDAPPWTIAETANTPADAPRAVRNDGLDQPRSAAQRQRLLAMLDAPAQESRTTAAVALLKWPERAAALPVLRACLHGRVDVPEFPGLPCMLVALDETELRAPGVLHDRAVRMLWHLPAEQLGSLVPLLLDWWQQDPPAVRSDIGRVLRSCVPADTLAVALRERLDAGGWGFLDLLAGSPLLRTPELTETVRRLRAEGHDDLADGLRLVDGPLRGPDAVREDAAALSALRERTPARTPEPLTRQGLYAAARTGSPEQIRRALTRLTEERQGPGPELPLLPALPLLLRELLTHPRPGVRLHAHRTARALLDREAYLELTSLLLDDPQPDVVRLAVRTVSHAGWEPAVPALTALLEHPHPVVRKAAAEGLLRMGAPAVPALRHAAARARPDKRSLYTGLLDELLPPGP</sequence>
<organism evidence="2 3">
    <name type="scientific">Streptomyces beijiangensis</name>
    <dbReference type="NCBI Taxonomy" id="163361"/>
    <lineage>
        <taxon>Bacteria</taxon>
        <taxon>Bacillati</taxon>
        <taxon>Actinomycetota</taxon>
        <taxon>Actinomycetes</taxon>
        <taxon>Kitasatosporales</taxon>
        <taxon>Streptomycetaceae</taxon>
        <taxon>Streptomyces</taxon>
    </lineage>
</organism>
<accession>A0A939JIT6</accession>
<proteinExistence type="predicted"/>
<dbReference type="InterPro" id="IPR016024">
    <property type="entry name" value="ARM-type_fold"/>
</dbReference>
<comment type="caution">
    <text evidence="2">The sequence shown here is derived from an EMBL/GenBank/DDBJ whole genome shotgun (WGS) entry which is preliminary data.</text>
</comment>